<dbReference type="PANTHER" id="PTHR46438">
    <property type="entry name" value="ALPHA/BETA-HYDROLASES SUPERFAMILY PROTEIN"/>
    <property type="match status" value="1"/>
</dbReference>
<dbReference type="RefSeq" id="WP_239159303.1">
    <property type="nucleotide sequence ID" value="NZ_BAAATV010000009.1"/>
</dbReference>
<protein>
    <submittedName>
        <fullName evidence="2">Hydrolase</fullName>
    </submittedName>
</protein>
<evidence type="ECO:0000313" key="3">
    <source>
        <dbReference type="Proteomes" id="UP000603200"/>
    </source>
</evidence>
<organism evidence="2 3">
    <name type="scientific">Winogradskya humida</name>
    <dbReference type="NCBI Taxonomy" id="113566"/>
    <lineage>
        <taxon>Bacteria</taxon>
        <taxon>Bacillati</taxon>
        <taxon>Actinomycetota</taxon>
        <taxon>Actinomycetes</taxon>
        <taxon>Micromonosporales</taxon>
        <taxon>Micromonosporaceae</taxon>
        <taxon>Winogradskya</taxon>
    </lineage>
</organism>
<proteinExistence type="predicted"/>
<evidence type="ECO:0000259" key="1">
    <source>
        <dbReference type="Pfam" id="PF12697"/>
    </source>
</evidence>
<dbReference type="InterPro" id="IPR000073">
    <property type="entry name" value="AB_hydrolase_1"/>
</dbReference>
<dbReference type="Pfam" id="PF12697">
    <property type="entry name" value="Abhydrolase_6"/>
    <property type="match status" value="1"/>
</dbReference>
<accession>A0ABQ3ZXQ0</accession>
<dbReference type="PANTHER" id="PTHR46438:SF11">
    <property type="entry name" value="LIPASE-RELATED"/>
    <property type="match status" value="1"/>
</dbReference>
<dbReference type="GO" id="GO:0016787">
    <property type="term" value="F:hydrolase activity"/>
    <property type="evidence" value="ECO:0007669"/>
    <property type="project" value="UniProtKB-KW"/>
</dbReference>
<reference evidence="2 3" key="1">
    <citation type="submission" date="2021-01" db="EMBL/GenBank/DDBJ databases">
        <title>Whole genome shotgun sequence of Actinoplanes humidus NBRC 14915.</title>
        <authorList>
            <person name="Komaki H."/>
            <person name="Tamura T."/>
        </authorList>
    </citation>
    <scope>NUCLEOTIDE SEQUENCE [LARGE SCALE GENOMIC DNA]</scope>
    <source>
        <strain evidence="2 3">NBRC 14915</strain>
    </source>
</reference>
<feature type="domain" description="AB hydrolase-1" evidence="1">
    <location>
        <begin position="13"/>
        <end position="239"/>
    </location>
</feature>
<dbReference type="SUPFAM" id="SSF53474">
    <property type="entry name" value="alpha/beta-Hydrolases"/>
    <property type="match status" value="1"/>
</dbReference>
<dbReference type="InterPro" id="IPR029058">
    <property type="entry name" value="AB_hydrolase_fold"/>
</dbReference>
<evidence type="ECO:0000313" key="2">
    <source>
        <dbReference type="EMBL" id="GIE23339.1"/>
    </source>
</evidence>
<sequence length="245" mass="26468">MIAYERRGDGPPLILLHGLGSRRQAWAPVVPEVSRHREVIGLTLPGPGTVGEFADRVAGFLQEHGIDRPEVAGNSLGGGIALELARRGLVSAVTAFSPIGFWRTPGRLWCQSAVTAARGGAIALRPLLPRLLDTRPGRSVLCGLFFGDPVRVAPRTCLEDARALSAWPGFVTTRNAMGRWHPPALDGLPVTIAWGTRDAILPYRTQARRARDLLPGARHVALDGCGHVPFPDDPRRCAELLTVRQ</sequence>
<keyword evidence="2" id="KW-0378">Hydrolase</keyword>
<name>A0ABQ3ZXQ0_9ACTN</name>
<comment type="caution">
    <text evidence="2">The sequence shown here is derived from an EMBL/GenBank/DDBJ whole genome shotgun (WGS) entry which is preliminary data.</text>
</comment>
<gene>
    <name evidence="2" type="ORF">Ahu01nite_064410</name>
</gene>
<dbReference type="EMBL" id="BOMN01000089">
    <property type="protein sequence ID" value="GIE23339.1"/>
    <property type="molecule type" value="Genomic_DNA"/>
</dbReference>
<keyword evidence="3" id="KW-1185">Reference proteome</keyword>
<dbReference type="Proteomes" id="UP000603200">
    <property type="component" value="Unassembled WGS sequence"/>
</dbReference>
<dbReference type="Gene3D" id="3.40.50.1820">
    <property type="entry name" value="alpha/beta hydrolase"/>
    <property type="match status" value="1"/>
</dbReference>